<dbReference type="AlphaFoldDB" id="K7S3B2"/>
<dbReference type="Proteomes" id="UP000000214">
    <property type="component" value="Chromosome"/>
</dbReference>
<dbReference type="InterPro" id="IPR000073">
    <property type="entry name" value="AB_hydrolase_1"/>
</dbReference>
<dbReference type="HOGENOM" id="CLU_020336_50_4_11"/>
<evidence type="ECO:0000313" key="3">
    <source>
        <dbReference type="Proteomes" id="UP000000214"/>
    </source>
</evidence>
<dbReference type="Pfam" id="PF12697">
    <property type="entry name" value="Abhydrolase_6"/>
    <property type="match status" value="1"/>
</dbReference>
<dbReference type="PANTHER" id="PTHR43798:SF33">
    <property type="entry name" value="HYDROLASE, PUTATIVE (AFU_ORTHOLOGUE AFUA_2G14860)-RELATED"/>
    <property type="match status" value="1"/>
</dbReference>
<proteinExistence type="predicted"/>
<organism evidence="2 3">
    <name type="scientific">Acidipropionibacterium acidipropionici (strain ATCC 4875 / DSM 20272 / JCM 6432 / NBRC 12425 / NCIMB 8070 / 4)</name>
    <name type="common">Propionibacterium acidipropionici</name>
    <dbReference type="NCBI Taxonomy" id="1171373"/>
    <lineage>
        <taxon>Bacteria</taxon>
        <taxon>Bacillati</taxon>
        <taxon>Actinomycetota</taxon>
        <taxon>Actinomycetes</taxon>
        <taxon>Propionibacteriales</taxon>
        <taxon>Propionibacteriaceae</taxon>
        <taxon>Acidipropionibacterium</taxon>
    </lineage>
</organism>
<evidence type="ECO:0000259" key="1">
    <source>
        <dbReference type="Pfam" id="PF12697"/>
    </source>
</evidence>
<gene>
    <name evidence="2" type="ordered locus">PACID_12600</name>
</gene>
<name>K7S3B2_ACIA4</name>
<accession>K7S3B2</accession>
<dbReference type="InterPro" id="IPR029058">
    <property type="entry name" value="AB_hydrolase_fold"/>
</dbReference>
<dbReference type="EMBL" id="CP003493">
    <property type="protein sequence ID" value="AFV89082.1"/>
    <property type="molecule type" value="Genomic_DNA"/>
</dbReference>
<dbReference type="eggNOG" id="COG0596">
    <property type="taxonomic scope" value="Bacteria"/>
</dbReference>
<dbReference type="PANTHER" id="PTHR43798">
    <property type="entry name" value="MONOACYLGLYCEROL LIPASE"/>
    <property type="match status" value="1"/>
</dbReference>
<dbReference type="RefSeq" id="WP_015069989.1">
    <property type="nucleotide sequence ID" value="NC_019395.1"/>
</dbReference>
<dbReference type="GO" id="GO:0016787">
    <property type="term" value="F:hydrolase activity"/>
    <property type="evidence" value="ECO:0007669"/>
    <property type="project" value="UniProtKB-KW"/>
</dbReference>
<feature type="domain" description="AB hydrolase-1" evidence="1">
    <location>
        <begin position="21"/>
        <end position="230"/>
    </location>
</feature>
<dbReference type="Gene3D" id="3.40.50.1820">
    <property type="entry name" value="alpha/beta hydrolase"/>
    <property type="match status" value="1"/>
</dbReference>
<evidence type="ECO:0000313" key="2">
    <source>
        <dbReference type="EMBL" id="AFV89082.1"/>
    </source>
</evidence>
<dbReference type="STRING" id="1171373.PACID_12600"/>
<dbReference type="InterPro" id="IPR050266">
    <property type="entry name" value="AB_hydrolase_sf"/>
</dbReference>
<dbReference type="GO" id="GO:0016020">
    <property type="term" value="C:membrane"/>
    <property type="evidence" value="ECO:0007669"/>
    <property type="project" value="TreeGrafter"/>
</dbReference>
<protein>
    <submittedName>
        <fullName evidence="2">Hydrolase, alpha/beta fold family protein</fullName>
    </submittedName>
</protein>
<dbReference type="KEGG" id="pbo:PACID_12600"/>
<dbReference type="GeneID" id="88086292"/>
<reference evidence="2 3" key="1">
    <citation type="journal article" date="2012" name="BMC Genomics">
        <title>The genome sequence of Propionibacterium acidipropionici provides insights into its biotechnological and industrial potential.</title>
        <authorList>
            <person name="Parizzi L.P."/>
            <person name="Grassi M.C."/>
            <person name="Llerena L.A."/>
            <person name="Carazzolle M.F."/>
            <person name="Queiroz V.L."/>
            <person name="Lunardi I."/>
            <person name="Zeidler A.F."/>
            <person name="Teixeira P.J."/>
            <person name="Mieczkowski P."/>
            <person name="Rincones J."/>
            <person name="Pereira G.A."/>
        </authorList>
    </citation>
    <scope>NUCLEOTIDE SEQUENCE [LARGE SCALE GENOMIC DNA]</scope>
    <source>
        <strain evidence="3">ATCC 4875 / DSM 20272 / JCM 6432 / NBRC 12425 / NCIMB 8070</strain>
    </source>
</reference>
<sequence>MAVDPSTVDPSTVDPRSVDPIVCLHGITSSHTTWGGLVLATKPHGVDPHCLTLLGHGPLGARRRVDGYSLEAFVADVMAQINRLGLERFQLVGHSLGAHLASIIAESFPQRISRLVLEELPVPARSRADSGPVRHRWSGLAIKVGALSGCRRFDPVMVSRVLDQLGTPRPGWWQGLARITMPVLMIGGGTTSYLDQDRLSLVAAELPDARLIRIDGGHRVHITREAEFLARVVPFLLQLDQP</sequence>
<dbReference type="SUPFAM" id="SSF53474">
    <property type="entry name" value="alpha/beta-Hydrolases"/>
    <property type="match status" value="1"/>
</dbReference>
<keyword evidence="2" id="KW-0378">Hydrolase</keyword>
<dbReference type="PATRIC" id="fig|1171373.8.peg.1256"/>